<dbReference type="PANTHER" id="PTHR35038:SF8">
    <property type="entry name" value="C-TYPE POLYHEME CYTOCHROME OMCC"/>
    <property type="match status" value="1"/>
</dbReference>
<name>A0A7D5J7S1_9EURY</name>
<dbReference type="Proteomes" id="UP000509594">
    <property type="component" value="Chromosome"/>
</dbReference>
<dbReference type="OrthoDB" id="141362at2157"/>
<reference evidence="2 3" key="1">
    <citation type="submission" date="2020-06" db="EMBL/GenBank/DDBJ databases">
        <title>Methanolobus halotolerans sp. nov., isolated from a saline lake Tus in Siberia.</title>
        <authorList>
            <person name="Shen Y."/>
            <person name="Chen S.-C."/>
            <person name="Lai M.-C."/>
            <person name="Huang H.-H."/>
            <person name="Chiu H.-H."/>
            <person name="Tang S.-L."/>
            <person name="Rogozin D.Y."/>
            <person name="Degermendzhy A.G."/>
        </authorList>
    </citation>
    <scope>NUCLEOTIDE SEQUENCE [LARGE SCALE GENOMIC DNA]</scope>
    <source>
        <strain evidence="2 3">DSM 21339</strain>
    </source>
</reference>
<proteinExistence type="predicted"/>
<dbReference type="InterPro" id="IPR018247">
    <property type="entry name" value="EF_Hand_1_Ca_BS"/>
</dbReference>
<dbReference type="PANTHER" id="PTHR35038">
    <property type="entry name" value="DISSIMILATORY SULFITE REDUCTASE SIRA"/>
    <property type="match status" value="1"/>
</dbReference>
<accession>A0A7D5J7S1</accession>
<organism evidence="2 3">
    <name type="scientific">Methanolobus zinderi</name>
    <dbReference type="NCBI Taxonomy" id="536044"/>
    <lineage>
        <taxon>Archaea</taxon>
        <taxon>Methanobacteriati</taxon>
        <taxon>Methanobacteriota</taxon>
        <taxon>Stenosarchaea group</taxon>
        <taxon>Methanomicrobia</taxon>
        <taxon>Methanosarcinales</taxon>
        <taxon>Methanosarcinaceae</taxon>
        <taxon>Methanolobus</taxon>
    </lineage>
</organism>
<dbReference type="InterPro" id="IPR036280">
    <property type="entry name" value="Multihaem_cyt_sf"/>
</dbReference>
<protein>
    <submittedName>
        <fullName evidence="2">Methanogenesis multiheme c-type cytochrome</fullName>
    </submittedName>
</protein>
<dbReference type="InterPro" id="IPR051829">
    <property type="entry name" value="Multiheme_Cytochr_ET"/>
</dbReference>
<dbReference type="InterPro" id="IPR027594">
    <property type="entry name" value="Methanoheme_cyt"/>
</dbReference>
<evidence type="ECO:0000313" key="3">
    <source>
        <dbReference type="Proteomes" id="UP000509594"/>
    </source>
</evidence>
<dbReference type="EMBL" id="CP058215">
    <property type="protein sequence ID" value="QLC49210.1"/>
    <property type="molecule type" value="Genomic_DNA"/>
</dbReference>
<dbReference type="RefSeq" id="WP_176964273.1">
    <property type="nucleotide sequence ID" value="NZ_CP058215.1"/>
</dbReference>
<dbReference type="PROSITE" id="PS00018">
    <property type="entry name" value="EF_HAND_1"/>
    <property type="match status" value="1"/>
</dbReference>
<evidence type="ECO:0000256" key="1">
    <source>
        <dbReference type="ARBA" id="ARBA00022729"/>
    </source>
</evidence>
<evidence type="ECO:0000313" key="2">
    <source>
        <dbReference type="EMBL" id="QLC49210.1"/>
    </source>
</evidence>
<gene>
    <name evidence="2" type="ORF">HWN40_02480</name>
</gene>
<keyword evidence="1" id="KW-0732">Signal</keyword>
<dbReference type="KEGG" id="mzi:HWN40_02480"/>
<dbReference type="GeneID" id="55820505"/>
<dbReference type="NCBIfam" id="TIGR04314">
    <property type="entry name" value="methano7heme"/>
    <property type="match status" value="1"/>
</dbReference>
<dbReference type="AlphaFoldDB" id="A0A7D5J7S1"/>
<dbReference type="SUPFAM" id="SSF48695">
    <property type="entry name" value="Multiheme cytochromes"/>
    <property type="match status" value="1"/>
</dbReference>
<keyword evidence="3" id="KW-1185">Reference proteome</keyword>
<sequence>MDKLNTILIGILIFMFAAAGVYAFAGYSGNDALAVHYMTEQEWSDASCGGCHPGMDEEVAESYHVEQDLNKWTSLMEYGVDVDSIEGEERALTYGQVHPGGGYMEEYGVDLDCMSCHEQNDLYDYEARSEAIASGNFDIATEAALEEARTEMQQEPLYVVSYMLDVLTPLPLVTEIHDEVNAGPRAEQCASTCHIDAASQTGVAWADEDYAQYDVHADVNCYECHETEDHQIGSPEVIDAPESVLEDMGGEVKSCDSAGCHEGISHGALVDGHLSAVECETCHIPALPGTGIEGGPVVSSFSWANGSREEVTYDSDFTPTISWYDGIPYNSLPVKTNMSEDSMLKPFNTITGVWWDEGLDADVAANPNTSSAIGDPITPSIVLEADQNSDGEVTVDEIRSFDGNSDGNPDYPNAVLRHVEMYFPVSHNIAGSNTGLAEPLVCADCHGSTATAIDWQGLGYEEDPAGADSDFTGSEIEVSIPDQAPTEVEREPAF</sequence>